<proteinExistence type="predicted"/>
<dbReference type="AlphaFoldDB" id="A0A8D9G3H0"/>
<dbReference type="Gramene" id="A06p01700.2_BraZ1">
    <property type="protein sequence ID" value="A06p01700.2_BraZ1.CDS.1"/>
    <property type="gene ID" value="A06g01700.2_BraZ1"/>
</dbReference>
<reference evidence="1 2" key="1">
    <citation type="submission" date="2021-07" db="EMBL/GenBank/DDBJ databases">
        <authorList>
            <consortium name="Genoscope - CEA"/>
            <person name="William W."/>
        </authorList>
    </citation>
    <scope>NUCLEOTIDE SEQUENCE [LARGE SCALE GENOMIC DNA]</scope>
</reference>
<name>A0A8D9G3H0_BRACM</name>
<accession>A0A8D9G3H0</accession>
<dbReference type="Proteomes" id="UP000694005">
    <property type="component" value="Chromosome A06"/>
</dbReference>
<sequence length="54" mass="6013">MKPSKTHLFAYGRLFGLADKWAAMPDNKMVGKAIHDLEKLKIIAANPEANIYIA</sequence>
<protein>
    <submittedName>
        <fullName evidence="1">Uncharacterized protein</fullName>
    </submittedName>
</protein>
<evidence type="ECO:0000313" key="2">
    <source>
        <dbReference type="Proteomes" id="UP000694005"/>
    </source>
</evidence>
<dbReference type="EMBL" id="LS974622">
    <property type="protein sequence ID" value="CAG7867930.1"/>
    <property type="molecule type" value="Genomic_DNA"/>
</dbReference>
<gene>
    <name evidence="1" type="ORF">BRAPAZ1V2_A06P01700.2</name>
</gene>
<organism evidence="1 2">
    <name type="scientific">Brassica campestris</name>
    <name type="common">Field mustard</name>
    <dbReference type="NCBI Taxonomy" id="3711"/>
    <lineage>
        <taxon>Eukaryota</taxon>
        <taxon>Viridiplantae</taxon>
        <taxon>Streptophyta</taxon>
        <taxon>Embryophyta</taxon>
        <taxon>Tracheophyta</taxon>
        <taxon>Spermatophyta</taxon>
        <taxon>Magnoliopsida</taxon>
        <taxon>eudicotyledons</taxon>
        <taxon>Gunneridae</taxon>
        <taxon>Pentapetalae</taxon>
        <taxon>rosids</taxon>
        <taxon>malvids</taxon>
        <taxon>Brassicales</taxon>
        <taxon>Brassicaceae</taxon>
        <taxon>Brassiceae</taxon>
        <taxon>Brassica</taxon>
    </lineage>
</organism>
<evidence type="ECO:0000313" key="1">
    <source>
        <dbReference type="EMBL" id="CAG7867930.1"/>
    </source>
</evidence>